<keyword evidence="2" id="KW-1185">Reference proteome</keyword>
<dbReference type="EMBL" id="JBGMEK010000001">
    <property type="protein sequence ID" value="MFA0809546.1"/>
    <property type="molecule type" value="Genomic_DNA"/>
</dbReference>
<organism evidence="1 2">
    <name type="scientific">Microbulbifer epialgicus</name>
    <dbReference type="NCBI Taxonomy" id="393907"/>
    <lineage>
        <taxon>Bacteria</taxon>
        <taxon>Pseudomonadati</taxon>
        <taxon>Pseudomonadota</taxon>
        <taxon>Gammaproteobacteria</taxon>
        <taxon>Cellvibrionales</taxon>
        <taxon>Microbulbiferaceae</taxon>
        <taxon>Microbulbifer</taxon>
    </lineage>
</organism>
<dbReference type="RefSeq" id="WP_371837163.1">
    <property type="nucleotide sequence ID" value="NZ_JBGMEK010000001.1"/>
</dbReference>
<proteinExistence type="predicted"/>
<protein>
    <recommendedName>
        <fullName evidence="3">YfcL protein</fullName>
    </recommendedName>
</protein>
<evidence type="ECO:0008006" key="3">
    <source>
        <dbReference type="Google" id="ProtNLM"/>
    </source>
</evidence>
<sequence length="92" mass="10351">MAEFSSDTILTDICAGRTELEQLGRHFNKEAAQRSDTTDMESVAKLNATVDAIFELEDISLSDSEKKLVKQLDQLNWTDEQVVLFLQAMGRV</sequence>
<name>A0ABV4NTW0_9GAMM</name>
<evidence type="ECO:0000313" key="2">
    <source>
        <dbReference type="Proteomes" id="UP001569428"/>
    </source>
</evidence>
<gene>
    <name evidence="1" type="ORF">ACCI49_01320</name>
</gene>
<evidence type="ECO:0000313" key="1">
    <source>
        <dbReference type="EMBL" id="MFA0809546.1"/>
    </source>
</evidence>
<dbReference type="Proteomes" id="UP001569428">
    <property type="component" value="Unassembled WGS sequence"/>
</dbReference>
<comment type="caution">
    <text evidence="1">The sequence shown here is derived from an EMBL/GenBank/DDBJ whole genome shotgun (WGS) entry which is preliminary data.</text>
</comment>
<accession>A0ABV4NTW0</accession>
<reference evidence="1 2" key="1">
    <citation type="submission" date="2024-08" db="EMBL/GenBank/DDBJ databases">
        <authorList>
            <person name="Ishaq N."/>
        </authorList>
    </citation>
    <scope>NUCLEOTIDE SEQUENCE [LARGE SCALE GENOMIC DNA]</scope>
    <source>
        <strain evidence="1 2">DSM 18651</strain>
    </source>
</reference>